<sequence>MDIINHILADTNLEINKVNKTLDIPATLINWVGGIAGALAVIYIMAGGILYLTAGGNGDQAKKGGQTIVNAFLGLIVIAISYGLAAWIIGILNS</sequence>
<feature type="transmembrane region" description="Helical" evidence="1">
    <location>
        <begin position="28"/>
        <end position="52"/>
    </location>
</feature>
<keyword evidence="1" id="KW-0812">Transmembrane</keyword>
<accession>A0A2H0W7M7</accession>
<organism evidence="2 3">
    <name type="scientific">Candidatus Berkelbacteria bacterium CG10_big_fil_rev_8_21_14_0_10_43_13</name>
    <dbReference type="NCBI Taxonomy" id="1974514"/>
    <lineage>
        <taxon>Bacteria</taxon>
        <taxon>Candidatus Berkelbacteria</taxon>
    </lineage>
</organism>
<proteinExistence type="predicted"/>
<feature type="transmembrane region" description="Helical" evidence="1">
    <location>
        <begin position="72"/>
        <end position="92"/>
    </location>
</feature>
<dbReference type="Pfam" id="PF18895">
    <property type="entry name" value="T4SS_pilin"/>
    <property type="match status" value="1"/>
</dbReference>
<name>A0A2H0W7M7_9BACT</name>
<protein>
    <submittedName>
        <fullName evidence="2">Uncharacterized protein</fullName>
    </submittedName>
</protein>
<keyword evidence="1" id="KW-0472">Membrane</keyword>
<dbReference type="EMBL" id="PEZW01000001">
    <property type="protein sequence ID" value="PIS08089.1"/>
    <property type="molecule type" value="Genomic_DNA"/>
</dbReference>
<keyword evidence="1" id="KW-1133">Transmembrane helix</keyword>
<evidence type="ECO:0000313" key="3">
    <source>
        <dbReference type="Proteomes" id="UP000231382"/>
    </source>
</evidence>
<dbReference type="Proteomes" id="UP000231382">
    <property type="component" value="Unassembled WGS sequence"/>
</dbReference>
<gene>
    <name evidence="2" type="ORF">COT78_00100</name>
</gene>
<comment type="caution">
    <text evidence="2">The sequence shown here is derived from an EMBL/GenBank/DDBJ whole genome shotgun (WGS) entry which is preliminary data.</text>
</comment>
<dbReference type="AlphaFoldDB" id="A0A2H0W7M7"/>
<reference evidence="3" key="1">
    <citation type="submission" date="2017-09" db="EMBL/GenBank/DDBJ databases">
        <title>Depth-based differentiation of microbial function through sediment-hosted aquifers and enrichment of novel symbionts in the deep terrestrial subsurface.</title>
        <authorList>
            <person name="Probst A.J."/>
            <person name="Ladd B."/>
            <person name="Jarett J.K."/>
            <person name="Geller-Mcgrath D.E."/>
            <person name="Sieber C.M.K."/>
            <person name="Emerson J.B."/>
            <person name="Anantharaman K."/>
            <person name="Thomas B.C."/>
            <person name="Malmstrom R."/>
            <person name="Stieglmeier M."/>
            <person name="Klingl A."/>
            <person name="Woyke T."/>
            <person name="Ryan C.M."/>
            <person name="Banfield J.F."/>
        </authorList>
    </citation>
    <scope>NUCLEOTIDE SEQUENCE [LARGE SCALE GENOMIC DNA]</scope>
</reference>
<evidence type="ECO:0000313" key="2">
    <source>
        <dbReference type="EMBL" id="PIS08089.1"/>
    </source>
</evidence>
<dbReference type="InterPro" id="IPR043993">
    <property type="entry name" value="T4SS_pilin"/>
</dbReference>
<evidence type="ECO:0000256" key="1">
    <source>
        <dbReference type="SAM" id="Phobius"/>
    </source>
</evidence>